<dbReference type="GO" id="GO:0009264">
    <property type="term" value="P:deoxyribonucleotide catabolic process"/>
    <property type="evidence" value="ECO:0007669"/>
    <property type="project" value="InterPro"/>
</dbReference>
<dbReference type="EC" id="3.1.3.-" evidence="3"/>
<gene>
    <name evidence="5" type="ORF">BA70_15455</name>
</gene>
<evidence type="ECO:0000256" key="3">
    <source>
        <dbReference type="PIRNR" id="PIRNR021362"/>
    </source>
</evidence>
<dbReference type="InterPro" id="IPR052419">
    <property type="entry name" value="5_3-deoxyribonucleotidase-like"/>
</dbReference>
<dbReference type="InterPro" id="IPR009206">
    <property type="entry name" value="Nucleotidase_putative"/>
</dbReference>
<reference evidence="5 6" key="1">
    <citation type="submission" date="2012-09" db="EMBL/GenBank/DDBJ databases">
        <title>Genome Sequence of Bacillus sp. DW5-4.</title>
        <authorList>
            <person name="Lai Q."/>
            <person name="Liu Y."/>
            <person name="Shao Z."/>
        </authorList>
    </citation>
    <scope>NUCLEOTIDE SEQUENCE [LARGE SCALE GENOMIC DNA]</scope>
    <source>
        <strain evidence="5 6">DW5-4</strain>
    </source>
</reference>
<evidence type="ECO:0000313" key="5">
    <source>
        <dbReference type="EMBL" id="KEP27080.1"/>
    </source>
</evidence>
<dbReference type="RefSeq" id="WP_034319547.1">
    <property type="nucleotide sequence ID" value="NZ_JOTP01000005.1"/>
</dbReference>
<dbReference type="InterPro" id="IPR023214">
    <property type="entry name" value="HAD_sf"/>
</dbReference>
<dbReference type="PANTHER" id="PTHR35134:SF2">
    <property type="entry name" value="NUCLEOTIDASE YQFW-RELATED"/>
    <property type="match status" value="1"/>
</dbReference>
<keyword evidence="6" id="KW-1185">Reference proteome</keyword>
<evidence type="ECO:0000256" key="2">
    <source>
        <dbReference type="ARBA" id="ARBA00022801"/>
    </source>
</evidence>
<dbReference type="EMBL" id="JOTP01000005">
    <property type="protein sequence ID" value="KEP27080.1"/>
    <property type="molecule type" value="Genomic_DNA"/>
</dbReference>
<dbReference type="PANTHER" id="PTHR35134">
    <property type="entry name" value="NUCLEOTIDASE YQFW-RELATED"/>
    <property type="match status" value="1"/>
</dbReference>
<name>A0A081LCV4_9BACI</name>
<accession>A0A081LCV4</accession>
<dbReference type="InterPro" id="IPR036412">
    <property type="entry name" value="HAD-like_sf"/>
</dbReference>
<evidence type="ECO:0000256" key="1">
    <source>
        <dbReference type="ARBA" id="ARBA00009589"/>
    </source>
</evidence>
<dbReference type="PIRSF" id="PIRSF021362">
    <property type="entry name" value="UCP021362_HAD"/>
    <property type="match status" value="1"/>
</dbReference>
<dbReference type="Proteomes" id="UP000028091">
    <property type="component" value="Unassembled WGS sequence"/>
</dbReference>
<dbReference type="Pfam" id="PF06941">
    <property type="entry name" value="NT5C"/>
    <property type="match status" value="1"/>
</dbReference>
<comment type="similarity">
    <text evidence="1 3">Belongs to the 5'(3')-deoxyribonucleotidase family.</text>
</comment>
<comment type="caution">
    <text evidence="5">The sequence shown here is derived from an EMBL/GenBank/DDBJ whole genome shotgun (WGS) entry which is preliminary data.</text>
</comment>
<feature type="active site" description="Proton donor" evidence="4">
    <location>
        <position position="9"/>
    </location>
</feature>
<dbReference type="SUPFAM" id="SSF56784">
    <property type="entry name" value="HAD-like"/>
    <property type="match status" value="1"/>
</dbReference>
<evidence type="ECO:0000313" key="6">
    <source>
        <dbReference type="Proteomes" id="UP000028091"/>
    </source>
</evidence>
<dbReference type="InterPro" id="IPR010708">
    <property type="entry name" value="5'(3')-deoxyribonucleotidase"/>
</dbReference>
<sequence length="192" mass="22719">MLRLGIDIDGTVTAQDTFVPYLNESFQCAITLDDMTEYDLTKLLKISNEEFWGWMDQHEPLIYKQAKPAEGAKVILDQMKHHHKLIYITARRQHHTDVTYTWFQENHVHYDDIELVGGHHKLEAVQKHKIDVFFEDHHGNATMIAKEADIPVILFNSPYNQMPIDDRIIRVNNWQEASQWIKQYEQRLQTAY</sequence>
<organism evidence="5 6">
    <name type="scientific">Bacillus zhangzhouensis</name>
    <dbReference type="NCBI Taxonomy" id="1178540"/>
    <lineage>
        <taxon>Bacteria</taxon>
        <taxon>Bacillati</taxon>
        <taxon>Bacillota</taxon>
        <taxon>Bacilli</taxon>
        <taxon>Bacillales</taxon>
        <taxon>Bacillaceae</taxon>
        <taxon>Bacillus</taxon>
    </lineage>
</organism>
<keyword evidence="2 3" id="KW-0378">Hydrolase</keyword>
<proteinExistence type="inferred from homology"/>
<dbReference type="AlphaFoldDB" id="A0A081LCV4"/>
<feature type="active site" description="Nucleophile" evidence="4">
    <location>
        <position position="7"/>
    </location>
</feature>
<dbReference type="eggNOG" id="COG5663">
    <property type="taxonomic scope" value="Bacteria"/>
</dbReference>
<dbReference type="Gene3D" id="3.40.50.1000">
    <property type="entry name" value="HAD superfamily/HAD-like"/>
    <property type="match status" value="1"/>
</dbReference>
<dbReference type="GO" id="GO:0008253">
    <property type="term" value="F:5'-nucleotidase activity"/>
    <property type="evidence" value="ECO:0007669"/>
    <property type="project" value="InterPro"/>
</dbReference>
<protein>
    <recommendedName>
        <fullName evidence="3">Nucleotidase</fullName>
        <ecNumber evidence="3">3.1.3.-</ecNumber>
    </recommendedName>
</protein>
<evidence type="ECO:0000256" key="4">
    <source>
        <dbReference type="PIRSR" id="PIRSR610708-1"/>
    </source>
</evidence>
<dbReference type="OrthoDB" id="2471595at2"/>